<evidence type="ECO:0000256" key="1">
    <source>
        <dbReference type="ARBA" id="ARBA00034117"/>
    </source>
</evidence>
<dbReference type="AlphaFoldDB" id="A0A5C8NZX0"/>
<keyword evidence="4" id="KW-1185">Reference proteome</keyword>
<comment type="similarity">
    <text evidence="1">In the N-terminal section; belongs to the LXG family.</text>
</comment>
<evidence type="ECO:0000313" key="3">
    <source>
        <dbReference type="EMBL" id="TXL66870.1"/>
    </source>
</evidence>
<sequence>MDDALSGKGGEAIRAFYDDCHQPFFIFSISL</sequence>
<name>A0A5C8NZX0_9BACI</name>
<organism evidence="3 4">
    <name type="scientific">Cerasibacillus terrae</name>
    <dbReference type="NCBI Taxonomy" id="2498845"/>
    <lineage>
        <taxon>Bacteria</taxon>
        <taxon>Bacillati</taxon>
        <taxon>Bacillota</taxon>
        <taxon>Bacilli</taxon>
        <taxon>Bacillales</taxon>
        <taxon>Bacillaceae</taxon>
        <taxon>Cerasibacillus</taxon>
    </lineage>
</organism>
<dbReference type="EMBL" id="VDUW01000002">
    <property type="protein sequence ID" value="TXL66870.1"/>
    <property type="molecule type" value="Genomic_DNA"/>
</dbReference>
<evidence type="ECO:0000259" key="2">
    <source>
        <dbReference type="Pfam" id="PF04740"/>
    </source>
</evidence>
<evidence type="ECO:0000313" key="4">
    <source>
        <dbReference type="Proteomes" id="UP000321574"/>
    </source>
</evidence>
<dbReference type="Pfam" id="PF04740">
    <property type="entry name" value="LXG"/>
    <property type="match status" value="1"/>
</dbReference>
<feature type="domain" description="LXG" evidence="2">
    <location>
        <begin position="1"/>
        <end position="27"/>
    </location>
</feature>
<dbReference type="Proteomes" id="UP000321574">
    <property type="component" value="Unassembled WGS sequence"/>
</dbReference>
<comment type="caution">
    <text evidence="3">The sequence shown here is derived from an EMBL/GenBank/DDBJ whole genome shotgun (WGS) entry which is preliminary data.</text>
</comment>
<reference evidence="3 4" key="1">
    <citation type="submission" date="2019-06" db="EMBL/GenBank/DDBJ databases">
        <title>Cerasibacillus sp. nov., isolated from maize field.</title>
        <authorList>
            <person name="Lin S.-Y."/>
            <person name="Tsai C.-F."/>
            <person name="Young C.-C."/>
        </authorList>
    </citation>
    <scope>NUCLEOTIDE SEQUENCE [LARGE SCALE GENOMIC DNA]</scope>
    <source>
        <strain evidence="3 4">CC-CFT480</strain>
    </source>
</reference>
<dbReference type="InterPro" id="IPR006829">
    <property type="entry name" value="LXG_dom"/>
</dbReference>
<proteinExistence type="inferred from homology"/>
<protein>
    <recommendedName>
        <fullName evidence="2">LXG domain-containing protein</fullName>
    </recommendedName>
</protein>
<accession>A0A5C8NZX0</accession>
<gene>
    <name evidence="3" type="ORF">FHP05_05015</name>
</gene>